<evidence type="ECO:0000313" key="1">
    <source>
        <dbReference type="EMBL" id="XHV10494.1"/>
    </source>
</evidence>
<organism evidence="1">
    <name type="scientific">Caulobacter phage BL57</name>
    <dbReference type="NCBI Taxonomy" id="3348355"/>
    <lineage>
        <taxon>Viruses</taxon>
    </lineage>
</organism>
<name>A0AB74UM59_9VIRU</name>
<proteinExistence type="predicted"/>
<sequence length="78" mass="8605">MSDGYATRGPGHTKFFASDDGKLVMRSLHNDPAWTQPVAHDEAPLPAWKVASLLQDAYDLGRREQQEIVRRAIGAASK</sequence>
<reference evidence="1" key="1">
    <citation type="submission" date="2024-10" db="EMBL/GenBank/DDBJ databases">
        <title>Genetic diversity among independent isolates of the Dolichocephalovirinae subfamily.</title>
        <authorList>
            <person name="Ely B."/>
            <person name="Thomas Q."/>
            <person name="Mohammadi T."/>
        </authorList>
    </citation>
    <scope>NUCLEOTIDE SEQUENCE</scope>
</reference>
<dbReference type="EMBL" id="PQ287320">
    <property type="protein sequence ID" value="XHV10494.1"/>
    <property type="molecule type" value="Genomic_DNA"/>
</dbReference>
<protein>
    <submittedName>
        <fullName evidence="1">Uncharacterized protein</fullName>
    </submittedName>
</protein>
<accession>A0AB74UM59</accession>
<gene>
    <name evidence="1" type="ORF">BL57_022</name>
</gene>